<dbReference type="Proteomes" id="UP000019275">
    <property type="component" value="Unassembled WGS sequence"/>
</dbReference>
<protein>
    <submittedName>
        <fullName evidence="1">Uncharacterized protein</fullName>
    </submittedName>
</protein>
<dbReference type="RefSeq" id="WP_034647169.1">
    <property type="nucleotide sequence ID" value="NZ_ARZX01000035.1"/>
</dbReference>
<sequence length="347" mass="40802">MFREIEKKESVGYGLSERGFYNIRFLGEKAEIDFDSYQITIDKKDFSNSFFWKEYFIISNSNSKNVSVFLGDSLIDNLSGFINSVNNEYLILNKKVSSDRSLNILNKDFNIVVTFENSWAKWLINTDVFIFSEYRNLEILKVYNFNTKSIIEISIPLDEWSGLDGEKNKNRIYQTIGQWKNELLVFIGRFRLISFDLETGKELWRIDDFIKEVSSNPIFDFTNGVSAYVKWHLSGSEDEAYLLVRNCLFKLDLNNKKSQLIKDYNESTEQEWYFKHSRLYDDYITFSGANVLGKFPMVAGVIDRNTKEILWTTKCEPGVYFEEAPQIKEDKLYILDSSKTLRIFEEI</sequence>
<name>A0ABN0RJK1_9FLAO</name>
<reference evidence="1 2" key="1">
    <citation type="journal article" date="2014" name="Genome Announc.">
        <title>Draft Genome Sequence of the Carrageenan-Degrading Bacterium Cellulophaga sp. Strain KL-A, Isolated from Decaying Marine Algae.</title>
        <authorList>
            <person name="Shan D."/>
            <person name="Ying J."/>
            <person name="Li X."/>
            <person name="Gao Z."/>
            <person name="Wei G."/>
            <person name="Shao Z."/>
        </authorList>
    </citation>
    <scope>NUCLEOTIDE SEQUENCE [LARGE SCALE GENOMIC DNA]</scope>
    <source>
        <strain evidence="1 2">KL-A</strain>
    </source>
</reference>
<comment type="caution">
    <text evidence="1">The sequence shown here is derived from an EMBL/GenBank/DDBJ whole genome shotgun (WGS) entry which is preliminary data.</text>
</comment>
<accession>A0ABN0RJK1</accession>
<dbReference type="EMBL" id="ARZX01000035">
    <property type="protein sequence ID" value="EWH10474.1"/>
    <property type="molecule type" value="Genomic_DNA"/>
</dbReference>
<evidence type="ECO:0000313" key="1">
    <source>
        <dbReference type="EMBL" id="EWH10474.1"/>
    </source>
</evidence>
<organism evidence="1 2">
    <name type="scientific">Cellulophaga geojensis KL-A</name>
    <dbReference type="NCBI Taxonomy" id="1328323"/>
    <lineage>
        <taxon>Bacteria</taxon>
        <taxon>Pseudomonadati</taxon>
        <taxon>Bacteroidota</taxon>
        <taxon>Flavobacteriia</taxon>
        <taxon>Flavobacteriales</taxon>
        <taxon>Flavobacteriaceae</taxon>
        <taxon>Cellulophaga</taxon>
    </lineage>
</organism>
<gene>
    <name evidence="1" type="ORF">KLA_16702</name>
</gene>
<dbReference type="InterPro" id="IPR015943">
    <property type="entry name" value="WD40/YVTN_repeat-like_dom_sf"/>
</dbReference>
<proteinExistence type="predicted"/>
<keyword evidence="2" id="KW-1185">Reference proteome</keyword>
<dbReference type="Gene3D" id="2.130.10.10">
    <property type="entry name" value="YVTN repeat-like/Quinoprotein amine dehydrogenase"/>
    <property type="match status" value="1"/>
</dbReference>
<evidence type="ECO:0000313" key="2">
    <source>
        <dbReference type="Proteomes" id="UP000019275"/>
    </source>
</evidence>